<dbReference type="InterPro" id="IPR033932">
    <property type="entry name" value="YtcJ-like"/>
</dbReference>
<dbReference type="EMBL" id="BPQB01000052">
    <property type="protein sequence ID" value="GJE95765.1"/>
    <property type="molecule type" value="Genomic_DNA"/>
</dbReference>
<dbReference type="InterPro" id="IPR011059">
    <property type="entry name" value="Metal-dep_hydrolase_composite"/>
</dbReference>
<evidence type="ECO:0000259" key="2">
    <source>
        <dbReference type="Pfam" id="PF07969"/>
    </source>
</evidence>
<protein>
    <submittedName>
        <fullName evidence="3">Amidohydrolase</fullName>
    </submittedName>
</protein>
<dbReference type="PANTHER" id="PTHR22642">
    <property type="entry name" value="IMIDAZOLONEPROPIONASE"/>
    <property type="match status" value="1"/>
</dbReference>
<dbReference type="Gene3D" id="2.30.40.10">
    <property type="entry name" value="Urease, subunit C, domain 1"/>
    <property type="match status" value="2"/>
</dbReference>
<proteinExistence type="predicted"/>
<dbReference type="CDD" id="cd01300">
    <property type="entry name" value="YtcJ_like"/>
    <property type="match status" value="1"/>
</dbReference>
<evidence type="ECO:0000256" key="1">
    <source>
        <dbReference type="SAM" id="MobiDB-lite"/>
    </source>
</evidence>
<dbReference type="Pfam" id="PF07969">
    <property type="entry name" value="Amidohydro_3"/>
    <property type="match status" value="1"/>
</dbReference>
<dbReference type="Gene3D" id="3.20.20.140">
    <property type="entry name" value="Metal-dependent hydrolases"/>
    <property type="match status" value="1"/>
</dbReference>
<comment type="caution">
    <text evidence="3">The sequence shown here is derived from an EMBL/GenBank/DDBJ whole genome shotgun (WGS) entry which is preliminary data.</text>
</comment>
<sequence length="649" mass="71357">MNVKQPGPEKGPEHPTSSSAGKVTASSGVRNYLPWVLVAVALAGASYFLARRPAAKEDAGITRLPESYGLCGEPGKIYTVDDDHPKVDCILVRKDEILATGTRDDIARAWDAYQVELVNKFYGGEPKAKKPLTVRATPPGSIVVPGLADAHAHLVQYGFKAGLPLDTAESLDAVLDILEGYVRAHPENLPEEWIGGFGWDQTRWKDWSGEFPTAAHLSSRELLAGRPIYLSRVDGHAMWVSPRALELTRKQLPGQRWPPDSDIEGGEILRDIDGNPTGVFVDNAMTLVAWPPWTPTQIESYLETAVKDVLRVGLTSVHDAAALPEYIDAFAKFADDDRLPIRVYAMGNSENMSYWGESIPRFEDYGARERLNVRSIKLFTDGALGSWGAALLEPYTDKPDARGIMRVSEDNLEAFVKRFWEDGWGVNIHCIGDRANKVVLDIFERVLKVEASQTGESLRDVAARRRPRIEHAQIMRAEDLGRAGALGIITSVQPTHATSDMWYAETRLGPERIKGAYAYQTLLQASPNGVLPLGSDFPVEGINPLLGFYAAVTRLDVHGRSPHGAGGWFPRERLSRAQALKGMTRDAAYASFVEDRLGSLAPGKKADYVVFDRDFVDEAIPAEEILLAQVRATVVDGRVEYGMLSADSD</sequence>
<reference evidence="3 4" key="1">
    <citation type="submission" date="2021-08" db="EMBL/GenBank/DDBJ databases">
        <title>Draft Genome Sequence of Phanerochaete sordida strain YK-624.</title>
        <authorList>
            <person name="Mori T."/>
            <person name="Dohra H."/>
            <person name="Suzuki T."/>
            <person name="Kawagishi H."/>
            <person name="Hirai H."/>
        </authorList>
    </citation>
    <scope>NUCLEOTIDE SEQUENCE [LARGE SCALE GENOMIC DNA]</scope>
    <source>
        <strain evidence="3 4">YK-624</strain>
    </source>
</reference>
<keyword evidence="4" id="KW-1185">Reference proteome</keyword>
<evidence type="ECO:0000313" key="3">
    <source>
        <dbReference type="EMBL" id="GJE95765.1"/>
    </source>
</evidence>
<feature type="domain" description="Amidohydrolase 3" evidence="2">
    <location>
        <begin position="140"/>
        <end position="639"/>
    </location>
</feature>
<name>A0A9P3GIK9_9APHY</name>
<dbReference type="InterPro" id="IPR013108">
    <property type="entry name" value="Amidohydro_3"/>
</dbReference>
<accession>A0A9P3GIK9</accession>
<dbReference type="SUPFAM" id="SSF51556">
    <property type="entry name" value="Metallo-dependent hydrolases"/>
    <property type="match status" value="1"/>
</dbReference>
<dbReference type="GO" id="GO:0016810">
    <property type="term" value="F:hydrolase activity, acting on carbon-nitrogen (but not peptide) bonds"/>
    <property type="evidence" value="ECO:0007669"/>
    <property type="project" value="InterPro"/>
</dbReference>
<dbReference type="SUPFAM" id="SSF51338">
    <property type="entry name" value="Composite domain of metallo-dependent hydrolases"/>
    <property type="match status" value="1"/>
</dbReference>
<feature type="region of interest" description="Disordered" evidence="1">
    <location>
        <begin position="1"/>
        <end position="23"/>
    </location>
</feature>
<evidence type="ECO:0000313" key="4">
    <source>
        <dbReference type="Proteomes" id="UP000703269"/>
    </source>
</evidence>
<dbReference type="Proteomes" id="UP000703269">
    <property type="component" value="Unassembled WGS sequence"/>
</dbReference>
<dbReference type="InterPro" id="IPR032466">
    <property type="entry name" value="Metal_Hydrolase"/>
</dbReference>
<dbReference type="AlphaFoldDB" id="A0A9P3GIK9"/>
<dbReference type="OrthoDB" id="3501663at2759"/>
<dbReference type="PANTHER" id="PTHR22642:SF2">
    <property type="entry name" value="PROTEIN LONG AFTER FAR-RED 3"/>
    <property type="match status" value="1"/>
</dbReference>
<dbReference type="Gene3D" id="3.10.310.70">
    <property type="match status" value="1"/>
</dbReference>
<organism evidence="3 4">
    <name type="scientific">Phanerochaete sordida</name>
    <dbReference type="NCBI Taxonomy" id="48140"/>
    <lineage>
        <taxon>Eukaryota</taxon>
        <taxon>Fungi</taxon>
        <taxon>Dikarya</taxon>
        <taxon>Basidiomycota</taxon>
        <taxon>Agaricomycotina</taxon>
        <taxon>Agaricomycetes</taxon>
        <taxon>Polyporales</taxon>
        <taxon>Phanerochaetaceae</taxon>
        <taxon>Phanerochaete</taxon>
    </lineage>
</organism>
<gene>
    <name evidence="3" type="ORF">PsYK624_119520</name>
</gene>